<keyword evidence="2" id="KW-1185">Reference proteome</keyword>
<name>A0ACC0G9K0_9ERIC</name>
<protein>
    <submittedName>
        <fullName evidence="1">Uncharacterized protein</fullName>
    </submittedName>
</protein>
<dbReference type="Proteomes" id="UP001060215">
    <property type="component" value="Chromosome 10"/>
</dbReference>
<gene>
    <name evidence="1" type="ORF">LOK49_LG10G00067</name>
</gene>
<evidence type="ECO:0000313" key="2">
    <source>
        <dbReference type="Proteomes" id="UP001060215"/>
    </source>
</evidence>
<evidence type="ECO:0000313" key="1">
    <source>
        <dbReference type="EMBL" id="KAI7996721.1"/>
    </source>
</evidence>
<sequence length="42" mass="5303">MMFRKLLVCHLKHQKNSRNWMIIRARKDLLKFTRKNMFRKLA</sequence>
<proteinExistence type="predicted"/>
<comment type="caution">
    <text evidence="1">The sequence shown here is derived from an EMBL/GenBank/DDBJ whole genome shotgun (WGS) entry which is preliminary data.</text>
</comment>
<reference evidence="1 2" key="1">
    <citation type="journal article" date="2022" name="Plant J.">
        <title>Chromosome-level genome of Camellia lanceoleosa provides a valuable resource for understanding genome evolution and self-incompatibility.</title>
        <authorList>
            <person name="Gong W."/>
            <person name="Xiao S."/>
            <person name="Wang L."/>
            <person name="Liao Z."/>
            <person name="Chang Y."/>
            <person name="Mo W."/>
            <person name="Hu G."/>
            <person name="Li W."/>
            <person name="Zhao G."/>
            <person name="Zhu H."/>
            <person name="Hu X."/>
            <person name="Ji K."/>
            <person name="Xiang X."/>
            <person name="Song Q."/>
            <person name="Yuan D."/>
            <person name="Jin S."/>
            <person name="Zhang L."/>
        </authorList>
    </citation>
    <scope>NUCLEOTIDE SEQUENCE [LARGE SCALE GENOMIC DNA]</scope>
    <source>
        <strain evidence="1">SQ_2022a</strain>
    </source>
</reference>
<organism evidence="1 2">
    <name type="scientific">Camellia lanceoleosa</name>
    <dbReference type="NCBI Taxonomy" id="1840588"/>
    <lineage>
        <taxon>Eukaryota</taxon>
        <taxon>Viridiplantae</taxon>
        <taxon>Streptophyta</taxon>
        <taxon>Embryophyta</taxon>
        <taxon>Tracheophyta</taxon>
        <taxon>Spermatophyta</taxon>
        <taxon>Magnoliopsida</taxon>
        <taxon>eudicotyledons</taxon>
        <taxon>Gunneridae</taxon>
        <taxon>Pentapetalae</taxon>
        <taxon>asterids</taxon>
        <taxon>Ericales</taxon>
        <taxon>Theaceae</taxon>
        <taxon>Camellia</taxon>
    </lineage>
</organism>
<dbReference type="EMBL" id="CM045767">
    <property type="protein sequence ID" value="KAI7996721.1"/>
    <property type="molecule type" value="Genomic_DNA"/>
</dbReference>
<accession>A0ACC0G9K0</accession>